<gene>
    <name evidence="2" type="primary">yvdC</name>
    <name evidence="2" type="ORF">GCM10007968_15330</name>
</gene>
<dbReference type="RefSeq" id="WP_188802504.1">
    <property type="nucleotide sequence ID" value="NZ_BMOK01000005.1"/>
</dbReference>
<protein>
    <recommendedName>
        <fullName evidence="1">NTP pyrophosphohydrolase MazG-like domain-containing protein</fullName>
    </recommendedName>
</protein>
<dbReference type="Proteomes" id="UP000654670">
    <property type="component" value="Unassembled WGS sequence"/>
</dbReference>
<evidence type="ECO:0000313" key="2">
    <source>
        <dbReference type="EMBL" id="GGL52149.1"/>
    </source>
</evidence>
<dbReference type="Pfam" id="PF03819">
    <property type="entry name" value="MazG"/>
    <property type="match status" value="1"/>
</dbReference>
<dbReference type="InterPro" id="IPR011411">
    <property type="entry name" value="MazG-related_YvdC"/>
</dbReference>
<evidence type="ECO:0000259" key="1">
    <source>
        <dbReference type="Pfam" id="PF03819"/>
    </source>
</evidence>
<proteinExistence type="predicted"/>
<sequence length="110" mass="12734">MDLSEVQDWEINFYSKRGWKDLGPFIRAGFLMEEVGEVSRAVRAYEIGRDHPEERKKSKNEIRQNLAEEMGDVLSNLAVLADLYHISLEEIVRAHQDKLKKRFNSKGGEA</sequence>
<dbReference type="Gene3D" id="1.10.287.1080">
    <property type="entry name" value="MazG-like"/>
    <property type="match status" value="1"/>
</dbReference>
<reference evidence="2" key="2">
    <citation type="submission" date="2020-09" db="EMBL/GenBank/DDBJ databases">
        <authorList>
            <person name="Sun Q."/>
            <person name="Ohkuma M."/>
        </authorList>
    </citation>
    <scope>NUCLEOTIDE SEQUENCE</scope>
    <source>
        <strain evidence="2">JCM 15325</strain>
    </source>
</reference>
<keyword evidence="3" id="KW-1185">Reference proteome</keyword>
<reference evidence="2" key="1">
    <citation type="journal article" date="2014" name="Int. J. Syst. Evol. Microbiol.">
        <title>Complete genome sequence of Corynebacterium casei LMG S-19264T (=DSM 44701T), isolated from a smear-ripened cheese.</title>
        <authorList>
            <consortium name="US DOE Joint Genome Institute (JGI-PGF)"/>
            <person name="Walter F."/>
            <person name="Albersmeier A."/>
            <person name="Kalinowski J."/>
            <person name="Ruckert C."/>
        </authorList>
    </citation>
    <scope>NUCLEOTIDE SEQUENCE</scope>
    <source>
        <strain evidence="2">JCM 15325</strain>
    </source>
</reference>
<evidence type="ECO:0000313" key="3">
    <source>
        <dbReference type="Proteomes" id="UP000654670"/>
    </source>
</evidence>
<dbReference type="PIRSF" id="PIRSF036521">
    <property type="entry name" value="UCP036521_pph"/>
    <property type="match status" value="1"/>
</dbReference>
<dbReference type="SUPFAM" id="SSF101386">
    <property type="entry name" value="all-alpha NTP pyrophosphatases"/>
    <property type="match status" value="1"/>
</dbReference>
<dbReference type="InterPro" id="IPR004518">
    <property type="entry name" value="MazG-like_dom"/>
</dbReference>
<dbReference type="PANTHER" id="PTHR42692">
    <property type="entry name" value="NUCLEOTIDE PYROPHOSPHOHYDROLASE"/>
    <property type="match status" value="1"/>
</dbReference>
<dbReference type="InterPro" id="IPR047046">
    <property type="entry name" value="YpjD/YvdC"/>
</dbReference>
<accession>A0A917S2I7</accession>
<comment type="caution">
    <text evidence="2">The sequence shown here is derived from an EMBL/GenBank/DDBJ whole genome shotgun (WGS) entry which is preliminary data.</text>
</comment>
<feature type="domain" description="NTP pyrophosphohydrolase MazG-like" evidence="1">
    <location>
        <begin position="30"/>
        <end position="102"/>
    </location>
</feature>
<dbReference type="EMBL" id="BMOK01000005">
    <property type="protein sequence ID" value="GGL52149.1"/>
    <property type="molecule type" value="Genomic_DNA"/>
</dbReference>
<dbReference type="AlphaFoldDB" id="A0A917S2I7"/>
<name>A0A917S2I7_9BACL</name>
<organism evidence="2 3">
    <name type="scientific">Sporolactobacillus putidus</name>
    <dbReference type="NCBI Taxonomy" id="492735"/>
    <lineage>
        <taxon>Bacteria</taxon>
        <taxon>Bacillati</taxon>
        <taxon>Bacillota</taxon>
        <taxon>Bacilli</taxon>
        <taxon>Bacillales</taxon>
        <taxon>Sporolactobacillaceae</taxon>
        <taxon>Sporolactobacillus</taxon>
    </lineage>
</organism>
<dbReference type="CDD" id="cd11523">
    <property type="entry name" value="NTP-PPase"/>
    <property type="match status" value="1"/>
</dbReference>
<dbReference type="PANTHER" id="PTHR42692:SF2">
    <property type="entry name" value="IG HYPOTHETICAL 16995"/>
    <property type="match status" value="1"/>
</dbReference>